<feature type="chain" id="PRO_5022958083" description="DUF2541 family protein" evidence="1">
    <location>
        <begin position="23"/>
        <end position="142"/>
    </location>
</feature>
<dbReference type="OrthoDB" id="674046at2"/>
<evidence type="ECO:0000313" key="2">
    <source>
        <dbReference type="EMBL" id="QEC68466.1"/>
    </source>
</evidence>
<dbReference type="KEGG" id="pgin:FRZ67_14550"/>
<evidence type="ECO:0000256" key="1">
    <source>
        <dbReference type="SAM" id="SignalP"/>
    </source>
</evidence>
<reference evidence="2 3" key="1">
    <citation type="journal article" date="2016" name="Int. J. Syst. Evol. Microbiol.">
        <title>Panacibacter ginsenosidivorans gen. nov., sp. nov., with ginsenoside converting activity isolated from soil of a ginseng field.</title>
        <authorList>
            <person name="Siddiqi M.Z."/>
            <person name="Muhammad Shafi S."/>
            <person name="Choi K.D."/>
            <person name="Im W.T."/>
        </authorList>
    </citation>
    <scope>NUCLEOTIDE SEQUENCE [LARGE SCALE GENOMIC DNA]</scope>
    <source>
        <strain evidence="2 3">Gsoil1550</strain>
    </source>
</reference>
<keyword evidence="3" id="KW-1185">Reference proteome</keyword>
<organism evidence="2 3">
    <name type="scientific">Panacibacter ginsenosidivorans</name>
    <dbReference type="NCBI Taxonomy" id="1813871"/>
    <lineage>
        <taxon>Bacteria</taxon>
        <taxon>Pseudomonadati</taxon>
        <taxon>Bacteroidota</taxon>
        <taxon>Chitinophagia</taxon>
        <taxon>Chitinophagales</taxon>
        <taxon>Chitinophagaceae</taxon>
        <taxon>Panacibacter</taxon>
    </lineage>
</organism>
<proteinExistence type="predicted"/>
<protein>
    <recommendedName>
        <fullName evidence="4">DUF2541 family protein</fullName>
    </recommendedName>
</protein>
<evidence type="ECO:0000313" key="3">
    <source>
        <dbReference type="Proteomes" id="UP000321533"/>
    </source>
</evidence>
<dbReference type="EMBL" id="CP042435">
    <property type="protein sequence ID" value="QEC68466.1"/>
    <property type="molecule type" value="Genomic_DNA"/>
</dbReference>
<evidence type="ECO:0008006" key="4">
    <source>
        <dbReference type="Google" id="ProtNLM"/>
    </source>
</evidence>
<gene>
    <name evidence="2" type="ORF">FRZ67_14550</name>
</gene>
<keyword evidence="1" id="KW-0732">Signal</keyword>
<feature type="signal peptide" evidence="1">
    <location>
        <begin position="1"/>
        <end position="22"/>
    </location>
</feature>
<accession>A0A5B8VCQ8</accession>
<name>A0A5B8VCQ8_9BACT</name>
<sequence>MKTRFFRLLFALLIICSSVGYATAQKEKEIEPAEKGTWQHIGTATVGFKTDRDVVVVTGADAFRKLKFKVKDAKIEILDMDVIFENEEHQDIQVRSIIERGGESRVIDLKGNSRRIKRVAFVYKTIPGFNFEKAEVTLWGEK</sequence>
<dbReference type="AlphaFoldDB" id="A0A5B8VCQ8"/>
<dbReference type="RefSeq" id="WP_147190500.1">
    <property type="nucleotide sequence ID" value="NZ_CP042435.1"/>
</dbReference>
<dbReference type="Proteomes" id="UP000321533">
    <property type="component" value="Chromosome"/>
</dbReference>